<accession>A0A0C9ZSN1</accession>
<reference evidence="2" key="2">
    <citation type="submission" date="2015-01" db="EMBL/GenBank/DDBJ databases">
        <title>Evolutionary Origins and Diversification of the Mycorrhizal Mutualists.</title>
        <authorList>
            <consortium name="DOE Joint Genome Institute"/>
            <consortium name="Mycorrhizal Genomics Consortium"/>
            <person name="Kohler A."/>
            <person name="Kuo A."/>
            <person name="Nagy L.G."/>
            <person name="Floudas D."/>
            <person name="Copeland A."/>
            <person name="Barry K.W."/>
            <person name="Cichocki N."/>
            <person name="Veneault-Fourrey C."/>
            <person name="LaButti K."/>
            <person name="Lindquist E.A."/>
            <person name="Lipzen A."/>
            <person name="Lundell T."/>
            <person name="Morin E."/>
            <person name="Murat C."/>
            <person name="Riley R."/>
            <person name="Ohm R."/>
            <person name="Sun H."/>
            <person name="Tunlid A."/>
            <person name="Henrissat B."/>
            <person name="Grigoriev I.V."/>
            <person name="Hibbett D.S."/>
            <person name="Martin F."/>
        </authorList>
    </citation>
    <scope>NUCLEOTIDE SEQUENCE [LARGE SCALE GENOMIC DNA]</scope>
    <source>
        <strain evidence="2">UH-Slu-Lm8-n1</strain>
    </source>
</reference>
<gene>
    <name evidence="1" type="ORF">CY34DRAFT_245140</name>
</gene>
<organism evidence="1 2">
    <name type="scientific">Suillus luteus UH-Slu-Lm8-n1</name>
    <dbReference type="NCBI Taxonomy" id="930992"/>
    <lineage>
        <taxon>Eukaryota</taxon>
        <taxon>Fungi</taxon>
        <taxon>Dikarya</taxon>
        <taxon>Basidiomycota</taxon>
        <taxon>Agaricomycotina</taxon>
        <taxon>Agaricomycetes</taxon>
        <taxon>Agaricomycetidae</taxon>
        <taxon>Boletales</taxon>
        <taxon>Suillineae</taxon>
        <taxon>Suillaceae</taxon>
        <taxon>Suillus</taxon>
    </lineage>
</organism>
<dbReference type="AlphaFoldDB" id="A0A0C9ZSN1"/>
<evidence type="ECO:0000313" key="2">
    <source>
        <dbReference type="Proteomes" id="UP000054485"/>
    </source>
</evidence>
<proteinExistence type="predicted"/>
<sequence length="146" mass="15813">MIVSRALGSISLHTPPFPCAVFPDPRHELTTPPGKLAAALSKCQFHRRARFIVCLASQSRSILLDPDIQSQTVSTAFCIRNDIQWLASVIKTLLAWQNNICLCQTFRFGERPGNGHSGSKSVTDSGGFVWVHSGGVSAARHNSVGV</sequence>
<keyword evidence="2" id="KW-1185">Reference proteome</keyword>
<protein>
    <submittedName>
        <fullName evidence="1">Uncharacterized protein</fullName>
    </submittedName>
</protein>
<dbReference type="InParanoid" id="A0A0C9ZSN1"/>
<dbReference type="EMBL" id="KN835289">
    <property type="protein sequence ID" value="KIK40835.1"/>
    <property type="molecule type" value="Genomic_DNA"/>
</dbReference>
<dbReference type="OrthoDB" id="10629941at2759"/>
<dbReference type="HOGENOM" id="CLU_1778687_0_0_1"/>
<name>A0A0C9ZSN1_9AGAM</name>
<dbReference type="Proteomes" id="UP000054485">
    <property type="component" value="Unassembled WGS sequence"/>
</dbReference>
<reference evidence="1 2" key="1">
    <citation type="submission" date="2014-04" db="EMBL/GenBank/DDBJ databases">
        <authorList>
            <consortium name="DOE Joint Genome Institute"/>
            <person name="Kuo A."/>
            <person name="Ruytinx J."/>
            <person name="Rineau F."/>
            <person name="Colpaert J."/>
            <person name="Kohler A."/>
            <person name="Nagy L.G."/>
            <person name="Floudas D."/>
            <person name="Copeland A."/>
            <person name="Barry K.W."/>
            <person name="Cichocki N."/>
            <person name="Veneault-Fourrey C."/>
            <person name="LaButti K."/>
            <person name="Lindquist E.A."/>
            <person name="Lipzen A."/>
            <person name="Lundell T."/>
            <person name="Morin E."/>
            <person name="Murat C."/>
            <person name="Sun H."/>
            <person name="Tunlid A."/>
            <person name="Henrissat B."/>
            <person name="Grigoriev I.V."/>
            <person name="Hibbett D.S."/>
            <person name="Martin F."/>
            <person name="Nordberg H.P."/>
            <person name="Cantor M.N."/>
            <person name="Hua S.X."/>
        </authorList>
    </citation>
    <scope>NUCLEOTIDE SEQUENCE [LARGE SCALE GENOMIC DNA]</scope>
    <source>
        <strain evidence="1 2">UH-Slu-Lm8-n1</strain>
    </source>
</reference>
<evidence type="ECO:0000313" key="1">
    <source>
        <dbReference type="EMBL" id="KIK40835.1"/>
    </source>
</evidence>